<evidence type="ECO:0000313" key="2">
    <source>
        <dbReference type="EMBL" id="KAH7516707.1"/>
    </source>
</evidence>
<dbReference type="Gene3D" id="3.30.497.10">
    <property type="entry name" value="Antithrombin, subunit I, domain 2"/>
    <property type="match status" value="1"/>
</dbReference>
<dbReference type="EMBL" id="JAEACU010000010">
    <property type="protein sequence ID" value="KAH7516707.1"/>
    <property type="molecule type" value="Genomic_DNA"/>
</dbReference>
<dbReference type="InterPro" id="IPR042178">
    <property type="entry name" value="Serpin_sf_1"/>
</dbReference>
<comment type="caution">
    <text evidence="2">The sequence shown here is derived from an EMBL/GenBank/DDBJ whole genome shotgun (WGS) entry which is preliminary data.</text>
</comment>
<comment type="similarity">
    <text evidence="1">Belongs to the serpin family.</text>
</comment>
<sequence>MEFCLKVATEGIQKQVIRDANKNVVMSASSLNLLLNMAALGSSGKTLKQSLGCLGSETITNLRSKSSYLMLFFLTRYQHVNIIIIIIIIKKEEAEEECSSPIVFRERDV</sequence>
<protein>
    <submittedName>
        <fullName evidence="2">Uncharacterized protein</fullName>
    </submittedName>
</protein>
<organism evidence="2 3">
    <name type="scientific">Ziziphus jujuba var. spinosa</name>
    <dbReference type="NCBI Taxonomy" id="714518"/>
    <lineage>
        <taxon>Eukaryota</taxon>
        <taxon>Viridiplantae</taxon>
        <taxon>Streptophyta</taxon>
        <taxon>Embryophyta</taxon>
        <taxon>Tracheophyta</taxon>
        <taxon>Spermatophyta</taxon>
        <taxon>Magnoliopsida</taxon>
        <taxon>eudicotyledons</taxon>
        <taxon>Gunneridae</taxon>
        <taxon>Pentapetalae</taxon>
        <taxon>rosids</taxon>
        <taxon>fabids</taxon>
        <taxon>Rosales</taxon>
        <taxon>Rhamnaceae</taxon>
        <taxon>Paliureae</taxon>
        <taxon>Ziziphus</taxon>
    </lineage>
</organism>
<evidence type="ECO:0000256" key="1">
    <source>
        <dbReference type="ARBA" id="ARBA00009500"/>
    </source>
</evidence>
<dbReference type="SUPFAM" id="SSF56574">
    <property type="entry name" value="Serpins"/>
    <property type="match status" value="1"/>
</dbReference>
<dbReference type="Proteomes" id="UP000813462">
    <property type="component" value="Unassembled WGS sequence"/>
</dbReference>
<accession>A0A978UPF5</accession>
<dbReference type="AlphaFoldDB" id="A0A978UPF5"/>
<gene>
    <name evidence="2" type="ORF">FEM48_Zijuj10G0163600</name>
</gene>
<evidence type="ECO:0000313" key="3">
    <source>
        <dbReference type="Proteomes" id="UP000813462"/>
    </source>
</evidence>
<reference evidence="2" key="1">
    <citation type="journal article" date="2021" name="Front. Plant Sci.">
        <title>Chromosome-Scale Genome Assembly for Chinese Sour Jujube and Insights Into Its Genome Evolution and Domestication Signature.</title>
        <authorList>
            <person name="Shen L.-Y."/>
            <person name="Luo H."/>
            <person name="Wang X.-L."/>
            <person name="Wang X.-M."/>
            <person name="Qiu X.-J."/>
            <person name="Liu H."/>
            <person name="Zhou S.-S."/>
            <person name="Jia K.-H."/>
            <person name="Nie S."/>
            <person name="Bao Y.-T."/>
            <person name="Zhang R.-G."/>
            <person name="Yun Q.-Z."/>
            <person name="Chai Y.-H."/>
            <person name="Lu J.-Y."/>
            <person name="Li Y."/>
            <person name="Zhao S.-W."/>
            <person name="Mao J.-F."/>
            <person name="Jia S.-G."/>
            <person name="Mao Y.-M."/>
        </authorList>
    </citation>
    <scope>NUCLEOTIDE SEQUENCE</scope>
    <source>
        <strain evidence="2">AT0</strain>
        <tissue evidence="2">Leaf</tissue>
    </source>
</reference>
<dbReference type="InterPro" id="IPR036186">
    <property type="entry name" value="Serpin_sf"/>
</dbReference>
<proteinExistence type="inferred from homology"/>
<name>A0A978UPF5_ZIZJJ</name>